<evidence type="ECO:0000313" key="1">
    <source>
        <dbReference type="EMBL" id="RPA92159.1"/>
    </source>
</evidence>
<reference evidence="1 2" key="1">
    <citation type="journal article" date="2018" name="Nat. Ecol. Evol.">
        <title>Pezizomycetes genomes reveal the molecular basis of ectomycorrhizal truffle lifestyle.</title>
        <authorList>
            <person name="Murat C."/>
            <person name="Payen T."/>
            <person name="Noel B."/>
            <person name="Kuo A."/>
            <person name="Morin E."/>
            <person name="Chen J."/>
            <person name="Kohler A."/>
            <person name="Krizsan K."/>
            <person name="Balestrini R."/>
            <person name="Da Silva C."/>
            <person name="Montanini B."/>
            <person name="Hainaut M."/>
            <person name="Levati E."/>
            <person name="Barry K.W."/>
            <person name="Belfiori B."/>
            <person name="Cichocki N."/>
            <person name="Clum A."/>
            <person name="Dockter R.B."/>
            <person name="Fauchery L."/>
            <person name="Guy J."/>
            <person name="Iotti M."/>
            <person name="Le Tacon F."/>
            <person name="Lindquist E.A."/>
            <person name="Lipzen A."/>
            <person name="Malagnac F."/>
            <person name="Mello A."/>
            <person name="Molinier V."/>
            <person name="Miyauchi S."/>
            <person name="Poulain J."/>
            <person name="Riccioni C."/>
            <person name="Rubini A."/>
            <person name="Sitrit Y."/>
            <person name="Splivallo R."/>
            <person name="Traeger S."/>
            <person name="Wang M."/>
            <person name="Zifcakova L."/>
            <person name="Wipf D."/>
            <person name="Zambonelli A."/>
            <person name="Paolocci F."/>
            <person name="Nowrousian M."/>
            <person name="Ottonello S."/>
            <person name="Baldrian P."/>
            <person name="Spatafora J.W."/>
            <person name="Henrissat B."/>
            <person name="Nagy L.G."/>
            <person name="Aury J.M."/>
            <person name="Wincker P."/>
            <person name="Grigoriev I.V."/>
            <person name="Bonfante P."/>
            <person name="Martin F.M."/>
        </authorList>
    </citation>
    <scope>NUCLEOTIDE SEQUENCE [LARGE SCALE GENOMIC DNA]</scope>
    <source>
        <strain evidence="1 2">120613-1</strain>
    </source>
</reference>
<dbReference type="EMBL" id="ML120479">
    <property type="protein sequence ID" value="RPA92159.1"/>
    <property type="molecule type" value="Genomic_DNA"/>
</dbReference>
<proteinExistence type="predicted"/>
<dbReference type="Proteomes" id="UP000276215">
    <property type="component" value="Unassembled WGS sequence"/>
</dbReference>
<sequence length="108" mass="11978">MSVNKIHNETGASKASVLKYTNPNSASLPSLLSSKSYAGCKHKTTEEEDDAIHDATTKNPQILLEEINKNIIPENPVSESTLKQLFKEIDIHKWLAAFCPELEEKDAV</sequence>
<protein>
    <submittedName>
        <fullName evidence="1">Uncharacterized protein</fullName>
    </submittedName>
</protein>
<keyword evidence="2" id="KW-1185">Reference proteome</keyword>
<evidence type="ECO:0000313" key="2">
    <source>
        <dbReference type="Proteomes" id="UP000276215"/>
    </source>
</evidence>
<name>A0A3N4J1K4_9PEZI</name>
<gene>
    <name evidence="1" type="ORF">L873DRAFT_1794432</name>
</gene>
<dbReference type="AlphaFoldDB" id="A0A3N4J1K4"/>
<accession>A0A3N4J1K4</accession>
<organism evidence="1 2">
    <name type="scientific">Choiromyces venosus 120613-1</name>
    <dbReference type="NCBI Taxonomy" id="1336337"/>
    <lineage>
        <taxon>Eukaryota</taxon>
        <taxon>Fungi</taxon>
        <taxon>Dikarya</taxon>
        <taxon>Ascomycota</taxon>
        <taxon>Pezizomycotina</taxon>
        <taxon>Pezizomycetes</taxon>
        <taxon>Pezizales</taxon>
        <taxon>Tuberaceae</taxon>
        <taxon>Choiromyces</taxon>
    </lineage>
</organism>